<dbReference type="GO" id="GO:0035556">
    <property type="term" value="P:intracellular signal transduction"/>
    <property type="evidence" value="ECO:0007669"/>
    <property type="project" value="InterPro"/>
</dbReference>
<dbReference type="EMBL" id="JALDYZ010000008">
    <property type="protein sequence ID" value="MDI7923377.1"/>
    <property type="molecule type" value="Genomic_DNA"/>
</dbReference>
<dbReference type="InterPro" id="IPR050697">
    <property type="entry name" value="Adenylyl/Guanylyl_Cyclase_3/4"/>
</dbReference>
<dbReference type="PANTHER" id="PTHR43081">
    <property type="entry name" value="ADENYLATE CYCLASE, TERMINAL-DIFFERENTIATION SPECIFIC-RELATED"/>
    <property type="match status" value="1"/>
</dbReference>
<evidence type="ECO:0000313" key="3">
    <source>
        <dbReference type="Proteomes" id="UP001161580"/>
    </source>
</evidence>
<dbReference type="SUPFAM" id="SSF55073">
    <property type="entry name" value="Nucleotide cyclase"/>
    <property type="match status" value="1"/>
</dbReference>
<dbReference type="InterPro" id="IPR019734">
    <property type="entry name" value="TPR_rpt"/>
</dbReference>
<dbReference type="Gene3D" id="3.30.70.1230">
    <property type="entry name" value="Nucleotide cyclase"/>
    <property type="match status" value="1"/>
</dbReference>
<dbReference type="Pfam" id="PF00211">
    <property type="entry name" value="Guanylate_cyc"/>
    <property type="match status" value="1"/>
</dbReference>
<dbReference type="PANTHER" id="PTHR43081:SF19">
    <property type="entry name" value="PH-SENSITIVE ADENYLATE CYCLASE RV1264"/>
    <property type="match status" value="1"/>
</dbReference>
<dbReference type="Pfam" id="PF13181">
    <property type="entry name" value="TPR_8"/>
    <property type="match status" value="1"/>
</dbReference>
<dbReference type="Proteomes" id="UP001161580">
    <property type="component" value="Unassembled WGS sequence"/>
</dbReference>
<proteinExistence type="predicted"/>
<gene>
    <name evidence="2" type="ORF">MRS75_14935</name>
</gene>
<sequence>MERRLAAILAADVAGYSTLMERDEAGTFDRIKAIRKDLFEPGIAKRHGRIFKLMGDGMLAEFSSAVDAVECAVSLQRALDERNSTVLEGERIQVRMGINLGEVIIDGEDCYGDGVNISARLQELADAGGICASGKIVREVERTLSFTFEPMGDQQVKNIAEPVSAYRVLRDGIDPERRRQSGSLALPKKPSVAVLPFTNMGGDAEQEYFADGLVEDLITGLSKIPSLFVIARNSSFAYKGKALDVRQIARELGVRYVVEGSVRRAANRLRITGELIEGKDATNVWADKFEGSAEDIFDLQDRFTESIVGALEPTLRRAEIERARRKRPDSLDAYDLYLRALPHSYANTPADTDEALRLLTHALSLDPNFAPAHGNAAWGYEQRFLRGGFHPEDRAAALRHANIALTLGADDPQPLSMGAFVHSTITQDFERAINALDKALKLNENSALAHGFSSMVHMFSENYDRACDHAHKALRLSPFDPMNYHPYLTLAWVHLFTDRFEEAVHYSNLAIQVNPGFSILHATLVVSYARLDRIEAAQAAAARLLEVSPGWTVSEFARMKAIRPQLMDGMASALRKAGLPE</sequence>
<dbReference type="PROSITE" id="PS50125">
    <property type="entry name" value="GUANYLATE_CYCLASE_2"/>
    <property type="match status" value="1"/>
</dbReference>
<organism evidence="2 3">
    <name type="scientific">Ferirhizobium litorale</name>
    <dbReference type="NCBI Taxonomy" id="2927786"/>
    <lineage>
        <taxon>Bacteria</taxon>
        <taxon>Pseudomonadati</taxon>
        <taxon>Pseudomonadota</taxon>
        <taxon>Alphaproteobacteria</taxon>
        <taxon>Hyphomicrobiales</taxon>
        <taxon>Rhizobiaceae</taxon>
        <taxon>Ferirhizobium</taxon>
    </lineage>
</organism>
<keyword evidence="3" id="KW-1185">Reference proteome</keyword>
<dbReference type="RefSeq" id="WP_311787985.1">
    <property type="nucleotide sequence ID" value="NZ_JALDYY010000012.1"/>
</dbReference>
<dbReference type="GO" id="GO:0006171">
    <property type="term" value="P:cAMP biosynthetic process"/>
    <property type="evidence" value="ECO:0007669"/>
    <property type="project" value="TreeGrafter"/>
</dbReference>
<dbReference type="SUPFAM" id="SSF48452">
    <property type="entry name" value="TPR-like"/>
    <property type="match status" value="1"/>
</dbReference>
<feature type="domain" description="Guanylate cyclase" evidence="1">
    <location>
        <begin position="7"/>
        <end position="122"/>
    </location>
</feature>
<dbReference type="InterPro" id="IPR001054">
    <property type="entry name" value="A/G_cyclase"/>
</dbReference>
<dbReference type="CDD" id="cd07302">
    <property type="entry name" value="CHD"/>
    <property type="match status" value="1"/>
</dbReference>
<reference evidence="2" key="1">
    <citation type="submission" date="2022-03" db="EMBL/GenBank/DDBJ databases">
        <title>Fererhizobium litorale gen. nov., sp. nov., isolated from sandy sediments of the Sea of Japan seashore.</title>
        <authorList>
            <person name="Romanenko L."/>
            <person name="Kurilenko V."/>
            <person name="Otstavnykh N."/>
            <person name="Svetashev V."/>
            <person name="Tekutyeva L."/>
            <person name="Isaeva M."/>
            <person name="Mikhailov V."/>
        </authorList>
    </citation>
    <scope>NUCLEOTIDE SEQUENCE</scope>
    <source>
        <strain evidence="2">KMM 9576</strain>
    </source>
</reference>
<accession>A0AAE3QCR0</accession>
<name>A0AAE3QCR0_9HYPH</name>
<dbReference type="InterPro" id="IPR011990">
    <property type="entry name" value="TPR-like_helical_dom_sf"/>
</dbReference>
<protein>
    <submittedName>
        <fullName evidence="2">Adenylate cyclase</fullName>
    </submittedName>
</protein>
<dbReference type="Gene3D" id="3.40.50.10070">
    <property type="entry name" value="TolB, N-terminal domain"/>
    <property type="match status" value="1"/>
</dbReference>
<comment type="caution">
    <text evidence="2">The sequence shown here is derived from an EMBL/GenBank/DDBJ whole genome shotgun (WGS) entry which is preliminary data.</text>
</comment>
<dbReference type="GO" id="GO:0004016">
    <property type="term" value="F:adenylate cyclase activity"/>
    <property type="evidence" value="ECO:0007669"/>
    <property type="project" value="UniProtKB-ARBA"/>
</dbReference>
<evidence type="ECO:0000313" key="2">
    <source>
        <dbReference type="EMBL" id="MDI7923377.1"/>
    </source>
</evidence>
<dbReference type="AlphaFoldDB" id="A0AAE3QCR0"/>
<evidence type="ECO:0000259" key="1">
    <source>
        <dbReference type="PROSITE" id="PS50125"/>
    </source>
</evidence>
<dbReference type="Gene3D" id="1.25.40.10">
    <property type="entry name" value="Tetratricopeptide repeat domain"/>
    <property type="match status" value="2"/>
</dbReference>
<dbReference type="InterPro" id="IPR029787">
    <property type="entry name" value="Nucleotide_cyclase"/>
</dbReference>